<comment type="caution">
    <text evidence="1">The sequence shown here is derived from an EMBL/GenBank/DDBJ whole genome shotgun (WGS) entry which is preliminary data.</text>
</comment>
<dbReference type="Gene3D" id="2.60.40.10">
    <property type="entry name" value="Immunoglobulins"/>
    <property type="match status" value="1"/>
</dbReference>
<evidence type="ECO:0000313" key="2">
    <source>
        <dbReference type="Proteomes" id="UP000288603"/>
    </source>
</evidence>
<dbReference type="AlphaFoldDB" id="A0A3S4C2M4"/>
<name>A0A3S4C2M4_9MICO</name>
<gene>
    <name evidence="1" type="ORF">ELQ92_11085</name>
</gene>
<dbReference type="GO" id="GO:0005975">
    <property type="term" value="P:carbohydrate metabolic process"/>
    <property type="evidence" value="ECO:0007669"/>
    <property type="project" value="UniProtKB-ARBA"/>
</dbReference>
<evidence type="ECO:0000313" key="1">
    <source>
        <dbReference type="EMBL" id="RWZ61515.1"/>
    </source>
</evidence>
<protein>
    <submittedName>
        <fullName evidence="1">DNA alkylation repair protein</fullName>
    </submittedName>
</protein>
<proteinExistence type="predicted"/>
<dbReference type="PROSITE" id="PS50077">
    <property type="entry name" value="HEAT_REPEAT"/>
    <property type="match status" value="1"/>
</dbReference>
<keyword evidence="2" id="KW-1185">Reference proteome</keyword>
<dbReference type="InterPro" id="IPR014825">
    <property type="entry name" value="DNA_alkylation"/>
</dbReference>
<reference evidence="1 2" key="1">
    <citation type="submission" date="2018-12" db="EMBL/GenBank/DDBJ databases">
        <authorList>
            <person name="Li F."/>
        </authorList>
    </citation>
    <scope>NUCLEOTIDE SEQUENCE [LARGE SCALE GENOMIC DNA]</scope>
    <source>
        <strain evidence="1 2">8H24J-4-2</strain>
    </source>
</reference>
<dbReference type="InterPro" id="IPR013783">
    <property type="entry name" value="Ig-like_fold"/>
</dbReference>
<accession>A0A3S4C2M4</accession>
<dbReference type="SUPFAM" id="SSF48371">
    <property type="entry name" value="ARM repeat"/>
    <property type="match status" value="1"/>
</dbReference>
<dbReference type="InterPro" id="IPR016024">
    <property type="entry name" value="ARM-type_fold"/>
</dbReference>
<dbReference type="EMBL" id="RZNC01000003">
    <property type="protein sequence ID" value="RWZ61515.1"/>
    <property type="molecule type" value="Genomic_DNA"/>
</dbReference>
<dbReference type="Gene3D" id="1.25.40.290">
    <property type="entry name" value="ARM repeat domains"/>
    <property type="match status" value="1"/>
</dbReference>
<organism evidence="1 2">
    <name type="scientific">Labedella populi</name>
    <dbReference type="NCBI Taxonomy" id="2498850"/>
    <lineage>
        <taxon>Bacteria</taxon>
        <taxon>Bacillati</taxon>
        <taxon>Actinomycetota</taxon>
        <taxon>Actinomycetes</taxon>
        <taxon>Micrococcales</taxon>
        <taxon>Microbacteriaceae</taxon>
        <taxon>Labedella</taxon>
    </lineage>
</organism>
<sequence length="374" mass="40997">MGEWEDGVGAFDEFIGRESVAGLRAVLVRARPERDWATLDTVHESLPGNALKARSDLVAAALATDLDGDYRSAADVFRRALSDPDFRGWPLWPVTESAVTLALAEGSTTAFDDALELLSELTHRLTSEFAIRRLLAADLDRALVAVRAWTSSPDEHVRRLASEGTRPYLPWAVRVPGLLTRSRDLVPVLESLRDDGSDYVRRSVANHLNDIARHDPALVVETLDDWANDADAPPTRSWVVRHALRSLVKKGDQGALAILGFRAQSVTVSPPVLSAETLTVPDRLSITIDVRNDGDADARLVVDYVVGYRKSNGSISPKVFKLTTVSLAPGETRSVRAVHDFRPLSTRVHHAGTHWVEAQVNGVRSEATAFELEL</sequence>
<dbReference type="Proteomes" id="UP000288603">
    <property type="component" value="Unassembled WGS sequence"/>
</dbReference>
<dbReference type="Pfam" id="PF08713">
    <property type="entry name" value="DNA_alkylation"/>
    <property type="match status" value="1"/>
</dbReference>
<dbReference type="OrthoDB" id="9797162at2"/>
<dbReference type="InterPro" id="IPR021133">
    <property type="entry name" value="HEAT_type_2"/>
</dbReference>